<keyword evidence="2" id="KW-1185">Reference proteome</keyword>
<proteinExistence type="predicted"/>
<comment type="caution">
    <text evidence="1">The sequence shown here is derived from an EMBL/GenBank/DDBJ whole genome shotgun (WGS) entry which is preliminary data.</text>
</comment>
<organism evidence="1 2">
    <name type="scientific">Ambrosiozyma monospora</name>
    <name type="common">Yeast</name>
    <name type="synonym">Endomycopsis monosporus</name>
    <dbReference type="NCBI Taxonomy" id="43982"/>
    <lineage>
        <taxon>Eukaryota</taxon>
        <taxon>Fungi</taxon>
        <taxon>Dikarya</taxon>
        <taxon>Ascomycota</taxon>
        <taxon>Saccharomycotina</taxon>
        <taxon>Pichiomycetes</taxon>
        <taxon>Pichiales</taxon>
        <taxon>Pichiaceae</taxon>
        <taxon>Ambrosiozyma</taxon>
    </lineage>
</organism>
<name>A0ACB5TC46_AMBMO</name>
<protein>
    <submittedName>
        <fullName evidence="1">Unnamed protein product</fullName>
    </submittedName>
</protein>
<dbReference type="Proteomes" id="UP001165064">
    <property type="component" value="Unassembled WGS sequence"/>
</dbReference>
<dbReference type="EMBL" id="BSXS01006123">
    <property type="protein sequence ID" value="GME85107.1"/>
    <property type="molecule type" value="Genomic_DNA"/>
</dbReference>
<gene>
    <name evidence="1" type="ORF">Amon02_000737900</name>
</gene>
<evidence type="ECO:0000313" key="1">
    <source>
        <dbReference type="EMBL" id="GME85107.1"/>
    </source>
</evidence>
<accession>A0ACB5TC46</accession>
<sequence>MLNSLCGGMNLFEMSLDPRYLSSIADESETTGNDDIGKDYERLMNEEDQTNLLGAKSESINKDDQGNDNDETGHGGL</sequence>
<evidence type="ECO:0000313" key="2">
    <source>
        <dbReference type="Proteomes" id="UP001165064"/>
    </source>
</evidence>
<reference evidence="1" key="1">
    <citation type="submission" date="2023-04" db="EMBL/GenBank/DDBJ databases">
        <title>Ambrosiozyma monospora NBRC 10751.</title>
        <authorList>
            <person name="Ichikawa N."/>
            <person name="Sato H."/>
            <person name="Tonouchi N."/>
        </authorList>
    </citation>
    <scope>NUCLEOTIDE SEQUENCE</scope>
    <source>
        <strain evidence="1">NBRC 10751</strain>
    </source>
</reference>